<dbReference type="Proteomes" id="UP001497382">
    <property type="component" value="Unassembled WGS sequence"/>
</dbReference>
<accession>A0AAV1ZRF3</accession>
<evidence type="ECO:0000256" key="7">
    <source>
        <dbReference type="PIRSR" id="PIRSR602401-1"/>
    </source>
</evidence>
<organism evidence="9 10">
    <name type="scientific">Larinioides sclopetarius</name>
    <dbReference type="NCBI Taxonomy" id="280406"/>
    <lineage>
        <taxon>Eukaryota</taxon>
        <taxon>Metazoa</taxon>
        <taxon>Ecdysozoa</taxon>
        <taxon>Arthropoda</taxon>
        <taxon>Chelicerata</taxon>
        <taxon>Arachnida</taxon>
        <taxon>Araneae</taxon>
        <taxon>Araneomorphae</taxon>
        <taxon>Entelegynae</taxon>
        <taxon>Araneoidea</taxon>
        <taxon>Araneidae</taxon>
        <taxon>Larinioides</taxon>
    </lineage>
</organism>
<dbReference type="PANTHER" id="PTHR24300">
    <property type="entry name" value="CYTOCHROME P450 508A4-RELATED"/>
    <property type="match status" value="1"/>
</dbReference>
<evidence type="ECO:0000256" key="6">
    <source>
        <dbReference type="ARBA" id="ARBA00023033"/>
    </source>
</evidence>
<dbReference type="EMBL" id="CAXIEN010000064">
    <property type="protein sequence ID" value="CAL1272927.1"/>
    <property type="molecule type" value="Genomic_DNA"/>
</dbReference>
<evidence type="ECO:0000313" key="9">
    <source>
        <dbReference type="EMBL" id="CAL1272927.1"/>
    </source>
</evidence>
<dbReference type="PRINTS" id="PR00385">
    <property type="entry name" value="P450"/>
</dbReference>
<keyword evidence="6 8" id="KW-0503">Monooxygenase</keyword>
<keyword evidence="3 7" id="KW-0479">Metal-binding</keyword>
<comment type="cofactor">
    <cofactor evidence="1 7">
        <name>heme</name>
        <dbReference type="ChEBI" id="CHEBI:30413"/>
    </cofactor>
</comment>
<dbReference type="Gene3D" id="1.10.630.10">
    <property type="entry name" value="Cytochrome P450"/>
    <property type="match status" value="1"/>
</dbReference>
<evidence type="ECO:0008006" key="11">
    <source>
        <dbReference type="Google" id="ProtNLM"/>
    </source>
</evidence>
<protein>
    <recommendedName>
        <fullName evidence="11">Cytochrome P450</fullName>
    </recommendedName>
</protein>
<evidence type="ECO:0000256" key="2">
    <source>
        <dbReference type="ARBA" id="ARBA00010617"/>
    </source>
</evidence>
<dbReference type="InterPro" id="IPR001128">
    <property type="entry name" value="Cyt_P450"/>
</dbReference>
<keyword evidence="7 8" id="KW-0349">Heme</keyword>
<gene>
    <name evidence="9" type="ORF">LARSCL_LOCUS6662</name>
</gene>
<dbReference type="Pfam" id="PF00067">
    <property type="entry name" value="p450"/>
    <property type="match status" value="1"/>
</dbReference>
<evidence type="ECO:0000256" key="1">
    <source>
        <dbReference type="ARBA" id="ARBA00001971"/>
    </source>
</evidence>
<dbReference type="InterPro" id="IPR050182">
    <property type="entry name" value="Cytochrome_P450_fam2"/>
</dbReference>
<keyword evidence="5 7" id="KW-0408">Iron</keyword>
<dbReference type="GO" id="GO:0004497">
    <property type="term" value="F:monooxygenase activity"/>
    <property type="evidence" value="ECO:0007669"/>
    <property type="project" value="UniProtKB-KW"/>
</dbReference>
<dbReference type="InterPro" id="IPR017972">
    <property type="entry name" value="Cyt_P450_CS"/>
</dbReference>
<evidence type="ECO:0000256" key="8">
    <source>
        <dbReference type="RuleBase" id="RU000461"/>
    </source>
</evidence>
<comment type="caution">
    <text evidence="9">The sequence shown here is derived from an EMBL/GenBank/DDBJ whole genome shotgun (WGS) entry which is preliminary data.</text>
</comment>
<proteinExistence type="inferred from homology"/>
<dbReference type="SUPFAM" id="SSF48264">
    <property type="entry name" value="Cytochrome P450"/>
    <property type="match status" value="1"/>
</dbReference>
<dbReference type="GO" id="GO:0016705">
    <property type="term" value="F:oxidoreductase activity, acting on paired donors, with incorporation or reduction of molecular oxygen"/>
    <property type="evidence" value="ECO:0007669"/>
    <property type="project" value="InterPro"/>
</dbReference>
<evidence type="ECO:0000256" key="3">
    <source>
        <dbReference type="ARBA" id="ARBA00022723"/>
    </source>
</evidence>
<dbReference type="AlphaFoldDB" id="A0AAV1ZRF3"/>
<dbReference type="InterPro" id="IPR002401">
    <property type="entry name" value="Cyt_P450_E_grp-I"/>
</dbReference>
<sequence>MKIRVENFMSLMQAHRYEIIFGLCTLLLAYIIAMAIKKARSNFPPGPMGLPIVGYLPFLTEDLHLDFMKLGKKYGDIFSLKLGSQDIVVLHGADVIKEALNKSELLGRPRNSALDRYNASSAFFSSNFKLWKEQRRFVVHSMKDLGLGKTKIEEDVMDEIKHFKDVLRSHKSQPIDVKEPLSPSMSNNICALVFGKRLEYDDPSRQFLDKTIDEIFEYFTQTPPDVLFPWMQYIPFVSKFLKSDKPRNAFHKFKKFFQTELNDHLKTFDPAHVRDFIDRYLVEIDTQRAKNTDTSFNHDMLMNNSIDLFNAGSETVRTSILWFIYIMAAYPDVQKKVQKEIMEVIGSEKTPEYMDMRNMPYTHAVMLEIIRWKTIVPLNLVHCALTDTTVGGYNLPEGTTVIANFWAVHHDSRYFDEPEKFKPERFLSKDGKTVVKSSYFMAFSLGRRVCPGESMAYLETFLYFTSILQEFDIAFPDGTKPTFNAKNIITYRLEPYLVRFIPKN</sequence>
<feature type="binding site" description="axial binding residue" evidence="7">
    <location>
        <position position="450"/>
    </location>
    <ligand>
        <name>heme</name>
        <dbReference type="ChEBI" id="CHEBI:30413"/>
    </ligand>
    <ligandPart>
        <name>Fe</name>
        <dbReference type="ChEBI" id="CHEBI:18248"/>
    </ligandPart>
</feature>
<evidence type="ECO:0000313" key="10">
    <source>
        <dbReference type="Proteomes" id="UP001497382"/>
    </source>
</evidence>
<keyword evidence="4 8" id="KW-0560">Oxidoreductase</keyword>
<keyword evidence="10" id="KW-1185">Reference proteome</keyword>
<dbReference type="PROSITE" id="PS00086">
    <property type="entry name" value="CYTOCHROME_P450"/>
    <property type="match status" value="1"/>
</dbReference>
<name>A0AAV1ZRF3_9ARAC</name>
<dbReference type="GO" id="GO:0005506">
    <property type="term" value="F:iron ion binding"/>
    <property type="evidence" value="ECO:0007669"/>
    <property type="project" value="InterPro"/>
</dbReference>
<evidence type="ECO:0000256" key="4">
    <source>
        <dbReference type="ARBA" id="ARBA00023002"/>
    </source>
</evidence>
<dbReference type="FunFam" id="1.10.630.10:FF:000036">
    <property type="entry name" value="CYtochrome P450 family"/>
    <property type="match status" value="1"/>
</dbReference>
<comment type="similarity">
    <text evidence="2 8">Belongs to the cytochrome P450 family.</text>
</comment>
<reference evidence="9 10" key="1">
    <citation type="submission" date="2024-04" db="EMBL/GenBank/DDBJ databases">
        <authorList>
            <person name="Rising A."/>
            <person name="Reimegard J."/>
            <person name="Sonavane S."/>
            <person name="Akerstrom W."/>
            <person name="Nylinder S."/>
            <person name="Hedman E."/>
            <person name="Kallberg Y."/>
        </authorList>
    </citation>
    <scope>NUCLEOTIDE SEQUENCE [LARGE SCALE GENOMIC DNA]</scope>
</reference>
<dbReference type="GO" id="GO:0020037">
    <property type="term" value="F:heme binding"/>
    <property type="evidence" value="ECO:0007669"/>
    <property type="project" value="InterPro"/>
</dbReference>
<dbReference type="InterPro" id="IPR036396">
    <property type="entry name" value="Cyt_P450_sf"/>
</dbReference>
<dbReference type="PRINTS" id="PR00463">
    <property type="entry name" value="EP450I"/>
</dbReference>
<evidence type="ECO:0000256" key="5">
    <source>
        <dbReference type="ARBA" id="ARBA00023004"/>
    </source>
</evidence>